<evidence type="ECO:0000313" key="6">
    <source>
        <dbReference type="Proteomes" id="UP001162880"/>
    </source>
</evidence>
<evidence type="ECO:0000256" key="1">
    <source>
        <dbReference type="ARBA" id="ARBA00023015"/>
    </source>
</evidence>
<evidence type="ECO:0000256" key="2">
    <source>
        <dbReference type="ARBA" id="ARBA00023125"/>
    </source>
</evidence>
<dbReference type="PROSITE" id="PS50949">
    <property type="entry name" value="HTH_GNTR"/>
    <property type="match status" value="1"/>
</dbReference>
<keyword evidence="2" id="KW-0238">DNA-binding</keyword>
<dbReference type="SMART" id="SM00895">
    <property type="entry name" value="FCD"/>
    <property type="match status" value="1"/>
</dbReference>
<dbReference type="Gene3D" id="1.20.120.530">
    <property type="entry name" value="GntR ligand-binding domain-like"/>
    <property type="match status" value="1"/>
</dbReference>
<dbReference type="SUPFAM" id="SSF48008">
    <property type="entry name" value="GntR ligand-binding domain-like"/>
    <property type="match status" value="1"/>
</dbReference>
<dbReference type="Gene3D" id="1.10.10.10">
    <property type="entry name" value="Winged helix-like DNA-binding domain superfamily/Winged helix DNA-binding domain"/>
    <property type="match status" value="1"/>
</dbReference>
<evidence type="ECO:0000313" key="5">
    <source>
        <dbReference type="EMBL" id="MCJ2180267.1"/>
    </source>
</evidence>
<dbReference type="InterPro" id="IPR036390">
    <property type="entry name" value="WH_DNA-bd_sf"/>
</dbReference>
<organism evidence="5 6">
    <name type="scientific">Novosphingobium album</name>
    <name type="common">ex Hu et al. 2023</name>
    <dbReference type="NCBI Taxonomy" id="2930093"/>
    <lineage>
        <taxon>Bacteria</taxon>
        <taxon>Pseudomonadati</taxon>
        <taxon>Pseudomonadota</taxon>
        <taxon>Alphaproteobacteria</taxon>
        <taxon>Sphingomonadales</taxon>
        <taxon>Sphingomonadaceae</taxon>
        <taxon>Novosphingobium</taxon>
    </lineage>
</organism>
<feature type="domain" description="HTH gntR-type" evidence="4">
    <location>
        <begin position="23"/>
        <end position="91"/>
    </location>
</feature>
<proteinExistence type="predicted"/>
<dbReference type="InterPro" id="IPR011711">
    <property type="entry name" value="GntR_C"/>
</dbReference>
<dbReference type="Proteomes" id="UP001162880">
    <property type="component" value="Unassembled WGS sequence"/>
</dbReference>
<accession>A0ABT0B5A6</accession>
<reference evidence="5" key="1">
    <citation type="submission" date="2022-03" db="EMBL/GenBank/DDBJ databases">
        <title>Identification of a novel bacterium isolated from mangrove sediments.</title>
        <authorList>
            <person name="Pan X."/>
        </authorList>
    </citation>
    <scope>NUCLEOTIDE SEQUENCE</scope>
    <source>
        <strain evidence="5">B2580</strain>
    </source>
</reference>
<dbReference type="PANTHER" id="PTHR43537:SF5">
    <property type="entry name" value="UXU OPERON TRANSCRIPTIONAL REGULATOR"/>
    <property type="match status" value="1"/>
</dbReference>
<dbReference type="InterPro" id="IPR008920">
    <property type="entry name" value="TF_FadR/GntR_C"/>
</dbReference>
<dbReference type="InterPro" id="IPR000524">
    <property type="entry name" value="Tscrpt_reg_HTH_GntR"/>
</dbReference>
<comment type="caution">
    <text evidence="5">The sequence shown here is derived from an EMBL/GenBank/DDBJ whole genome shotgun (WGS) entry which is preliminary data.</text>
</comment>
<dbReference type="EMBL" id="JALHLE010000030">
    <property type="protein sequence ID" value="MCJ2180267.1"/>
    <property type="molecule type" value="Genomic_DNA"/>
</dbReference>
<keyword evidence="6" id="KW-1185">Reference proteome</keyword>
<dbReference type="SUPFAM" id="SSF46785">
    <property type="entry name" value="Winged helix' DNA-binding domain"/>
    <property type="match status" value="1"/>
</dbReference>
<dbReference type="InterPro" id="IPR036388">
    <property type="entry name" value="WH-like_DNA-bd_sf"/>
</dbReference>
<keyword evidence="3" id="KW-0804">Transcription</keyword>
<dbReference type="PANTHER" id="PTHR43537">
    <property type="entry name" value="TRANSCRIPTIONAL REGULATOR, GNTR FAMILY"/>
    <property type="match status" value="1"/>
</dbReference>
<gene>
    <name evidence="5" type="ORF">MTR64_16970</name>
</gene>
<dbReference type="PRINTS" id="PR00035">
    <property type="entry name" value="HTHGNTR"/>
</dbReference>
<evidence type="ECO:0000259" key="4">
    <source>
        <dbReference type="PROSITE" id="PS50949"/>
    </source>
</evidence>
<keyword evidence="1" id="KW-0805">Transcription regulation</keyword>
<dbReference type="Pfam" id="PF07729">
    <property type="entry name" value="FCD"/>
    <property type="match status" value="1"/>
</dbReference>
<name>A0ABT0B5A6_9SPHN</name>
<sequence>MSKSAQKLPLVHSELGAFGTDESRLYKRVASALIEELQSGRFAIGDKMPAERDLAVRMQVSRPVVREAMLALEVLGLIEVRLGAGTFVVRLPGESDEPRFNVSPFELLEARLVFEGEAAALAAVHITDEEIAGLEQLVAAIQEQNADQIAEENADMAFHMAIARATRNAAVEKTVEDLWLQRWSSPECNLLLEQARTANVLPVVDEHTAIVEALRSRKPQVARMAMRAHLDAVIKHLLFAVEKKALAEARRSVDSQRQRFGSVARI</sequence>
<evidence type="ECO:0000256" key="3">
    <source>
        <dbReference type="ARBA" id="ARBA00023163"/>
    </source>
</evidence>
<dbReference type="Pfam" id="PF00392">
    <property type="entry name" value="GntR"/>
    <property type="match status" value="1"/>
</dbReference>
<protein>
    <submittedName>
        <fullName evidence="5">FadR family transcriptional regulator</fullName>
    </submittedName>
</protein>
<dbReference type="CDD" id="cd07377">
    <property type="entry name" value="WHTH_GntR"/>
    <property type="match status" value="1"/>
</dbReference>
<dbReference type="SMART" id="SM00345">
    <property type="entry name" value="HTH_GNTR"/>
    <property type="match status" value="1"/>
</dbReference>